<dbReference type="AlphaFoldDB" id="M5EUF8"/>
<keyword evidence="4" id="KW-1185">Reference proteome</keyword>
<dbReference type="SMART" id="SM00953">
    <property type="entry name" value="RES"/>
    <property type="match status" value="1"/>
</dbReference>
<feature type="region of interest" description="Disordered" evidence="1">
    <location>
        <begin position="139"/>
        <end position="158"/>
    </location>
</feature>
<sequence>MKVTRVGPDEIFHRYLTPKWAFLPTSGAGAAIDGGRFNRSGVEALYLCRSTQTALDEYKQGASIVPPATLAAYKITLAEVADLSQGFDPDIWEGAWQEWDCAWRQIARIDKKIPPSWKLADLIITAGLRGTMSQRQAHRPFKPAPARPESCSAPAPALGAEGRRENLCHQKRHRPLPAQLLCQHKIGQPPAKRLGVGTRGMDVRDNRRGGMRGRRARSRQEVIHFLRNAGKGVAPAQTEPVDDVGERISV</sequence>
<dbReference type="InterPro" id="IPR014914">
    <property type="entry name" value="RES_dom"/>
</dbReference>
<dbReference type="eggNOG" id="COG5654">
    <property type="taxonomic scope" value="Bacteria"/>
</dbReference>
<name>M5EUF8_9HYPH</name>
<dbReference type="STRING" id="1297569.MESS2_770019"/>
<evidence type="ECO:0000313" key="3">
    <source>
        <dbReference type="EMBL" id="CCV08644.1"/>
    </source>
</evidence>
<gene>
    <name evidence="3" type="ORF">MESS2_770019</name>
</gene>
<evidence type="ECO:0000313" key="4">
    <source>
        <dbReference type="Proteomes" id="UP000012062"/>
    </source>
</evidence>
<reference evidence="3 4" key="1">
    <citation type="submission" date="2013-02" db="EMBL/GenBank/DDBJ databases">
        <authorList>
            <person name="Genoscope - CEA"/>
        </authorList>
    </citation>
    <scope>NUCLEOTIDE SEQUENCE [LARGE SCALE GENOMIC DNA]</scope>
    <source>
        <strain evidence="3 4">STM 2683</strain>
    </source>
</reference>
<proteinExistence type="predicted"/>
<dbReference type="Proteomes" id="UP000012062">
    <property type="component" value="Unassembled WGS sequence"/>
</dbReference>
<evidence type="ECO:0000256" key="1">
    <source>
        <dbReference type="SAM" id="MobiDB-lite"/>
    </source>
</evidence>
<feature type="domain" description="RES" evidence="2">
    <location>
        <begin position="24"/>
        <end position="148"/>
    </location>
</feature>
<protein>
    <recommendedName>
        <fullName evidence="2">RES domain-containing protein</fullName>
    </recommendedName>
</protein>
<dbReference type="Pfam" id="PF08808">
    <property type="entry name" value="RES"/>
    <property type="match status" value="1"/>
</dbReference>
<evidence type="ECO:0000259" key="2">
    <source>
        <dbReference type="SMART" id="SM00953"/>
    </source>
</evidence>
<feature type="region of interest" description="Disordered" evidence="1">
    <location>
        <begin position="189"/>
        <end position="218"/>
    </location>
</feature>
<dbReference type="EMBL" id="CAUM01000147">
    <property type="protein sequence ID" value="CCV08644.1"/>
    <property type="molecule type" value="Genomic_DNA"/>
</dbReference>
<organism evidence="3 4">
    <name type="scientific">Mesorhizobium metallidurans STM 2683</name>
    <dbReference type="NCBI Taxonomy" id="1297569"/>
    <lineage>
        <taxon>Bacteria</taxon>
        <taxon>Pseudomonadati</taxon>
        <taxon>Pseudomonadota</taxon>
        <taxon>Alphaproteobacteria</taxon>
        <taxon>Hyphomicrobiales</taxon>
        <taxon>Phyllobacteriaceae</taxon>
        <taxon>Mesorhizobium</taxon>
    </lineage>
</organism>
<comment type="caution">
    <text evidence="3">The sequence shown here is derived from an EMBL/GenBank/DDBJ whole genome shotgun (WGS) entry which is preliminary data.</text>
</comment>
<accession>M5EUF8</accession>